<evidence type="ECO:0000256" key="1">
    <source>
        <dbReference type="ARBA" id="ARBA00022679"/>
    </source>
</evidence>
<evidence type="ECO:0000313" key="3">
    <source>
        <dbReference type="EMBL" id="KPH82191.1"/>
    </source>
</evidence>
<dbReference type="InterPro" id="IPR001296">
    <property type="entry name" value="Glyco_trans_1"/>
</dbReference>
<dbReference type="PATRIC" id="fig|1526658.3.peg.3253"/>
<dbReference type="PANTHER" id="PTHR46401">
    <property type="entry name" value="GLYCOSYLTRANSFERASE WBBK-RELATED"/>
    <property type="match status" value="1"/>
</dbReference>
<dbReference type="EMBL" id="LGSZ01000022">
    <property type="protein sequence ID" value="KPH82191.1"/>
    <property type="molecule type" value="Genomic_DNA"/>
</dbReference>
<dbReference type="Pfam" id="PF00534">
    <property type="entry name" value="Glycos_transf_1"/>
    <property type="match status" value="1"/>
</dbReference>
<dbReference type="PANTHER" id="PTHR46401:SF2">
    <property type="entry name" value="GLYCOSYLTRANSFERASE WBBK-RELATED"/>
    <property type="match status" value="1"/>
</dbReference>
<proteinExistence type="predicted"/>
<evidence type="ECO:0000259" key="2">
    <source>
        <dbReference type="Pfam" id="PF00534"/>
    </source>
</evidence>
<dbReference type="Gene3D" id="3.40.50.2000">
    <property type="entry name" value="Glycogen Phosphorylase B"/>
    <property type="match status" value="2"/>
</dbReference>
<dbReference type="Proteomes" id="UP000037822">
    <property type="component" value="Unassembled WGS sequence"/>
</dbReference>
<accession>A0A0N1FK46</accession>
<dbReference type="RefSeq" id="WP_054207852.1">
    <property type="nucleotide sequence ID" value="NZ_LGSZ01000022.1"/>
</dbReference>
<gene>
    <name evidence="3" type="ORF">AE618_04570</name>
</gene>
<name>A0A0N1FK46_9HYPH</name>
<keyword evidence="4" id="KW-1185">Reference proteome</keyword>
<comment type="caution">
    <text evidence="3">The sequence shown here is derived from an EMBL/GenBank/DDBJ whole genome shotgun (WGS) entry which is preliminary data.</text>
</comment>
<dbReference type="GO" id="GO:0009103">
    <property type="term" value="P:lipopolysaccharide biosynthetic process"/>
    <property type="evidence" value="ECO:0007669"/>
    <property type="project" value="TreeGrafter"/>
</dbReference>
<dbReference type="AlphaFoldDB" id="A0A0N1FK46"/>
<protein>
    <submittedName>
        <fullName evidence="3">Glycosyl transferase</fullName>
    </submittedName>
</protein>
<evidence type="ECO:0000313" key="4">
    <source>
        <dbReference type="Proteomes" id="UP000037822"/>
    </source>
</evidence>
<dbReference type="SUPFAM" id="SSF53756">
    <property type="entry name" value="UDP-Glycosyltransferase/glycogen phosphorylase"/>
    <property type="match status" value="1"/>
</dbReference>
<feature type="domain" description="Glycosyl transferase family 1" evidence="2">
    <location>
        <begin position="193"/>
        <end position="339"/>
    </location>
</feature>
<dbReference type="OrthoDB" id="9801609at2"/>
<dbReference type="CDD" id="cd03809">
    <property type="entry name" value="GT4_MtfB-like"/>
    <property type="match status" value="1"/>
</dbReference>
<dbReference type="GO" id="GO:0016757">
    <property type="term" value="F:glycosyltransferase activity"/>
    <property type="evidence" value="ECO:0007669"/>
    <property type="project" value="InterPro"/>
</dbReference>
<organism evidence="3 4">
    <name type="scientific">Bosea vaviloviae</name>
    <dbReference type="NCBI Taxonomy" id="1526658"/>
    <lineage>
        <taxon>Bacteria</taxon>
        <taxon>Pseudomonadati</taxon>
        <taxon>Pseudomonadota</taxon>
        <taxon>Alphaproteobacteria</taxon>
        <taxon>Hyphomicrobiales</taxon>
        <taxon>Boseaceae</taxon>
        <taxon>Bosea</taxon>
    </lineage>
</organism>
<sequence length="369" mass="40080">MKTISINGRFLAQPVTGVQRFARELTQALDRKIAAGDVPPALRSANWRLVVPRDARAELDLSAIRMERLGGGSGHLWEQTALAWRTRNDLLVGFGGSGPLLHRRQLTVIHDATIFRHPDSFSRSYRLFHSLLGFVLTRTATIATVSHFSRRELGEIFRVDPDGISVVYNATDHFAGLAPDEAILERLHLAGGDYFLLVGTLKPNKNIGFAIKAFETLAAPGQKLVIVGGIHARVFKGGEYGEGDDLIFAGRLSDAEIAALERHATAFIFPSLYEGFGIPPLEAMSQGCPVLASDIPPVREACGEAALYFDPSNATTLVEAMRQVLDEPARRDRLIAEGYANAKRFSWAGSADALLAMIARLQSIAPAGA</sequence>
<reference evidence="3 4" key="1">
    <citation type="submission" date="2015-07" db="EMBL/GenBank/DDBJ databases">
        <title>Whole genome sequencing of Bosea vaviloviae isolated from cave pool.</title>
        <authorList>
            <person name="Tan N.E.H."/>
            <person name="Lee Y.P."/>
            <person name="Gan H.M."/>
            <person name="Barton H."/>
            <person name="Savka M.A."/>
        </authorList>
    </citation>
    <scope>NUCLEOTIDE SEQUENCE [LARGE SCALE GENOMIC DNA]</scope>
    <source>
        <strain evidence="3 4">SD260</strain>
    </source>
</reference>
<keyword evidence="1 3" id="KW-0808">Transferase</keyword>